<dbReference type="AlphaFoldDB" id="A0A077UK40"/>
<dbReference type="PANTHER" id="PTHR30511">
    <property type="entry name" value="ALANINE RACEMASE"/>
    <property type="match status" value="1"/>
</dbReference>
<proteinExistence type="predicted"/>
<protein>
    <submittedName>
        <fullName evidence="7">Putative alanine racemase</fullName>
        <ecNumber evidence="7">5.1.1.1</ecNumber>
    </submittedName>
</protein>
<feature type="binding site" evidence="5">
    <location>
        <position position="303"/>
    </location>
    <ligand>
        <name>substrate</name>
    </ligand>
</feature>
<dbReference type="InterPro" id="IPR029066">
    <property type="entry name" value="PLP-binding_barrel"/>
</dbReference>
<reference evidence="7 8" key="1">
    <citation type="submission" date="2014-05" db="EMBL/GenBank/DDBJ databases">
        <authorList>
            <person name="Aslett A.Martin."/>
            <person name="De Silva Nishadi"/>
        </authorList>
    </citation>
    <scope>NUCLEOTIDE SEQUENCE [LARGE SCALE GENOMIC DNA]</scope>
</reference>
<dbReference type="GO" id="GO:0030170">
    <property type="term" value="F:pyridoxal phosphate binding"/>
    <property type="evidence" value="ECO:0007669"/>
    <property type="project" value="TreeGrafter"/>
</dbReference>
<dbReference type="Gene3D" id="3.20.20.10">
    <property type="entry name" value="Alanine racemase"/>
    <property type="match status" value="1"/>
</dbReference>
<evidence type="ECO:0000256" key="3">
    <source>
        <dbReference type="ARBA" id="ARBA00023235"/>
    </source>
</evidence>
<dbReference type="PANTHER" id="PTHR30511:SF0">
    <property type="entry name" value="ALANINE RACEMASE, CATABOLIC-RELATED"/>
    <property type="match status" value="1"/>
</dbReference>
<evidence type="ECO:0000256" key="2">
    <source>
        <dbReference type="ARBA" id="ARBA00022898"/>
    </source>
</evidence>
<dbReference type="EC" id="5.1.1.1" evidence="7"/>
<sequence>MTATWSVNTKTFLQNAITVKNNQPIMAVVKNNAYHYDLEFAVSQFIHAGIDTFSTTSLREAIRVRQLAPHATIFLMNAVYDFDLVREHNIHMTLPSLTFYYEHKEELAGIHVHLEFENLLHRSGLKNLNEIKEVLKDHQHNQNDKMIISGLWTHFGYADEFDVSDYIVEREQWMEIVETILFEGYQFDLIHAQNSASFYREGQELLPHHTHARVGIALYGSRPYSSLQQEEIVQSLTVKANVIQIREVQSGDYCGYSFAFEATKDHTKLAVVDIGYGDGILRTRSKHEALIKGKRFPIRALMMSHMFVEVDDNVHAQDEVILYNNDIRIDEYTFKGVGANSEQLSAMNHDSLKKEYISNDC</sequence>
<evidence type="ECO:0000259" key="6">
    <source>
        <dbReference type="SMART" id="SM01005"/>
    </source>
</evidence>
<evidence type="ECO:0000256" key="5">
    <source>
        <dbReference type="PIRSR" id="PIRSR600821-52"/>
    </source>
</evidence>
<accession>A0A077UK40</accession>
<dbReference type="GO" id="GO:0005829">
    <property type="term" value="C:cytosol"/>
    <property type="evidence" value="ECO:0007669"/>
    <property type="project" value="TreeGrafter"/>
</dbReference>
<dbReference type="GO" id="GO:0008784">
    <property type="term" value="F:alanine racemase activity"/>
    <property type="evidence" value="ECO:0007669"/>
    <property type="project" value="UniProtKB-EC"/>
</dbReference>
<keyword evidence="3 7" id="KW-0413">Isomerase</keyword>
<comment type="cofactor">
    <cofactor evidence="1 4">
        <name>pyridoxal 5'-phosphate</name>
        <dbReference type="ChEBI" id="CHEBI:597326"/>
    </cofactor>
</comment>
<evidence type="ECO:0000256" key="4">
    <source>
        <dbReference type="PIRSR" id="PIRSR600821-50"/>
    </source>
</evidence>
<evidence type="ECO:0000256" key="1">
    <source>
        <dbReference type="ARBA" id="ARBA00001933"/>
    </source>
</evidence>
<dbReference type="Proteomes" id="UP000044616">
    <property type="component" value="Unassembled WGS sequence"/>
</dbReference>
<dbReference type="PRINTS" id="PR00992">
    <property type="entry name" value="ALARACEMASE"/>
</dbReference>
<dbReference type="GO" id="GO:0009252">
    <property type="term" value="P:peptidoglycan biosynthetic process"/>
    <property type="evidence" value="ECO:0007669"/>
    <property type="project" value="TreeGrafter"/>
</dbReference>
<dbReference type="SUPFAM" id="SSF50621">
    <property type="entry name" value="Alanine racemase C-terminal domain-like"/>
    <property type="match status" value="1"/>
</dbReference>
<organism evidence="7 8">
    <name type="scientific">Staphylococcus schweitzeri</name>
    <dbReference type="NCBI Taxonomy" id="1654388"/>
    <lineage>
        <taxon>Bacteria</taxon>
        <taxon>Bacillati</taxon>
        <taxon>Bacillota</taxon>
        <taxon>Bacilli</taxon>
        <taxon>Bacillales</taxon>
        <taxon>Staphylococcaceae</taxon>
        <taxon>Staphylococcus</taxon>
    </lineage>
</organism>
<name>A0A077UK40_9STAP</name>
<feature type="domain" description="Alanine racemase C-terminal" evidence="6">
    <location>
        <begin position="235"/>
        <end position="357"/>
    </location>
</feature>
<feature type="modified residue" description="N6-(pyridoxal phosphate)lysine" evidence="4">
    <location>
        <position position="30"/>
    </location>
</feature>
<dbReference type="Pfam" id="PF00842">
    <property type="entry name" value="Ala_racemase_C"/>
    <property type="match status" value="1"/>
</dbReference>
<dbReference type="InterPro" id="IPR009006">
    <property type="entry name" value="Ala_racemase/Decarboxylase_C"/>
</dbReference>
<dbReference type="InterPro" id="IPR001608">
    <property type="entry name" value="Ala_racemase_N"/>
</dbReference>
<dbReference type="InterPro" id="IPR000821">
    <property type="entry name" value="Ala_racemase"/>
</dbReference>
<dbReference type="SMART" id="SM01005">
    <property type="entry name" value="Ala_racemase_C"/>
    <property type="match status" value="1"/>
</dbReference>
<feature type="binding site" evidence="5">
    <location>
        <position position="122"/>
    </location>
    <ligand>
        <name>substrate</name>
    </ligand>
</feature>
<dbReference type="InterPro" id="IPR011079">
    <property type="entry name" value="Ala_racemase_C"/>
</dbReference>
<dbReference type="Pfam" id="PF01168">
    <property type="entry name" value="Ala_racemase_N"/>
    <property type="match status" value="1"/>
</dbReference>
<dbReference type="GO" id="GO:0030632">
    <property type="term" value="P:D-alanine biosynthetic process"/>
    <property type="evidence" value="ECO:0007669"/>
    <property type="project" value="TreeGrafter"/>
</dbReference>
<dbReference type="SUPFAM" id="SSF51419">
    <property type="entry name" value="PLP-binding barrel"/>
    <property type="match status" value="1"/>
</dbReference>
<evidence type="ECO:0000313" key="8">
    <source>
        <dbReference type="Proteomes" id="UP000044616"/>
    </source>
</evidence>
<evidence type="ECO:0000313" key="7">
    <source>
        <dbReference type="EMBL" id="CDR27462.1"/>
    </source>
</evidence>
<dbReference type="Gene3D" id="2.40.37.10">
    <property type="entry name" value="Lyase, Ornithine Decarboxylase, Chain A, domain 1"/>
    <property type="match status" value="1"/>
</dbReference>
<dbReference type="RefSeq" id="WP_047529526.1">
    <property type="nucleotide sequence ID" value="NZ_CCEH01000003.1"/>
</dbReference>
<dbReference type="EMBL" id="CCEH01000003">
    <property type="protein sequence ID" value="CDR27462.1"/>
    <property type="molecule type" value="Genomic_DNA"/>
</dbReference>
<gene>
    <name evidence="7" type="primary">alr2</name>
    <name evidence="7" type="ORF">ERS140147_00565</name>
</gene>
<keyword evidence="2 4" id="KW-0663">Pyridoxal phosphate</keyword>